<dbReference type="InterPro" id="IPR029058">
    <property type="entry name" value="AB_hydrolase_fold"/>
</dbReference>
<dbReference type="RefSeq" id="WP_011394233.1">
    <property type="nucleotide sequence ID" value="NC_007645.1"/>
</dbReference>
<sequence length="449" mass="49652">MADSETKPLDWRRWGGLGQAALNGVFGDYLARRGNPLAIEMDFYHQRRPLPLDETLALRSGLVLSNKIVVLLHGLTNLESIWDIKPRQAEAVMEPKPDNYGLRLQRDFGYTPLFLRYNSGLPVRENGLRFSQLMTRLFAAYPLEIDEVILIGFSMGGLVMRSAQKSADLSDAPWLPKLKRCFYIGSPHEGSPFEQMGHRFSAFVREFPRDYINQWADWIDGRSEGIRDLRQGLDPAPPVAPGRGFYPGARHCFISGSVSPNNGSLINKLVGDSLVTQASAHPRAAPADSRFAHFEGVPHIPLAHSNRVYRQIQQWCEEDALAGGSPPLRQTISLTPVAAPEAAMWRDGRLAAGVVDLLADGYLQTVGAVESMHRAIARDPQEVLARIPLVWPVARVVDESHKGVAGVVYGSLKLGGKLVQGGTRFVAGRWAGKRSDGRHREDDDPTVDN</sequence>
<dbReference type="STRING" id="349521.HCH_00241"/>
<dbReference type="eggNOG" id="COG1075">
    <property type="taxonomic scope" value="Bacteria"/>
</dbReference>
<reference evidence="1 2" key="1">
    <citation type="journal article" date="2005" name="Nucleic Acids Res.">
        <title>Genomic blueprint of Hahella chejuensis, a marine microbe producing an algicidal agent.</title>
        <authorList>
            <person name="Jeong H."/>
            <person name="Yim J.H."/>
            <person name="Lee C."/>
            <person name="Choi S.-H."/>
            <person name="Park Y.K."/>
            <person name="Yoon S.H."/>
            <person name="Hur C.-G."/>
            <person name="Kang H.-Y."/>
            <person name="Kim D."/>
            <person name="Lee H.H."/>
            <person name="Park K.H."/>
            <person name="Park S.-H."/>
            <person name="Park H.-S."/>
            <person name="Lee H.K."/>
            <person name="Oh T.K."/>
            <person name="Kim J.F."/>
        </authorList>
    </citation>
    <scope>NUCLEOTIDE SEQUENCE [LARGE SCALE GENOMIC DNA]</scope>
    <source>
        <strain evidence="1 2">KCTC 2396</strain>
    </source>
</reference>
<dbReference type="OrthoDB" id="869379at2"/>
<evidence type="ECO:0008006" key="3">
    <source>
        <dbReference type="Google" id="ProtNLM"/>
    </source>
</evidence>
<organism evidence="1 2">
    <name type="scientific">Hahella chejuensis (strain KCTC 2396)</name>
    <dbReference type="NCBI Taxonomy" id="349521"/>
    <lineage>
        <taxon>Bacteria</taxon>
        <taxon>Pseudomonadati</taxon>
        <taxon>Pseudomonadota</taxon>
        <taxon>Gammaproteobacteria</taxon>
        <taxon>Oceanospirillales</taxon>
        <taxon>Hahellaceae</taxon>
        <taxon>Hahella</taxon>
    </lineage>
</organism>
<evidence type="ECO:0000313" key="1">
    <source>
        <dbReference type="EMBL" id="ABC27156.1"/>
    </source>
</evidence>
<dbReference type="AlphaFoldDB" id="Q2SQB8"/>
<dbReference type="HOGENOM" id="CLU_609372_0_0_6"/>
<protein>
    <recommendedName>
        <fullName evidence="3">DUF676 domain-containing protein</fullName>
    </recommendedName>
</protein>
<dbReference type="Gene3D" id="3.40.50.1820">
    <property type="entry name" value="alpha/beta hydrolase"/>
    <property type="match status" value="1"/>
</dbReference>
<accession>Q2SQB8</accession>
<dbReference type="Proteomes" id="UP000000238">
    <property type="component" value="Chromosome"/>
</dbReference>
<dbReference type="EMBL" id="CP000155">
    <property type="protein sequence ID" value="ABC27156.1"/>
    <property type="molecule type" value="Genomic_DNA"/>
</dbReference>
<name>Q2SQB8_HAHCH</name>
<gene>
    <name evidence="1" type="ordered locus">HCH_00241</name>
</gene>
<proteinExistence type="predicted"/>
<dbReference type="KEGG" id="hch:HCH_00241"/>
<keyword evidence="2" id="KW-1185">Reference proteome</keyword>
<dbReference type="SUPFAM" id="SSF53474">
    <property type="entry name" value="alpha/beta-Hydrolases"/>
    <property type="match status" value="1"/>
</dbReference>
<evidence type="ECO:0000313" key="2">
    <source>
        <dbReference type="Proteomes" id="UP000000238"/>
    </source>
</evidence>